<feature type="region of interest" description="Disordered" evidence="3">
    <location>
        <begin position="137"/>
        <end position="261"/>
    </location>
</feature>
<protein>
    <submittedName>
        <fullName evidence="5">DNA-binding response OmpR family regulator</fullName>
    </submittedName>
</protein>
<feature type="DNA-binding region" description="OmpR/PhoB-type" evidence="2">
    <location>
        <begin position="266"/>
        <end position="367"/>
    </location>
</feature>
<organism evidence="5 6">
    <name type="scientific">Desulfurispira natronophila</name>
    <dbReference type="NCBI Taxonomy" id="682562"/>
    <lineage>
        <taxon>Bacteria</taxon>
        <taxon>Pseudomonadati</taxon>
        <taxon>Chrysiogenota</taxon>
        <taxon>Chrysiogenia</taxon>
        <taxon>Chrysiogenales</taxon>
        <taxon>Chrysiogenaceae</taxon>
        <taxon>Desulfurispira</taxon>
    </lineage>
</organism>
<gene>
    <name evidence="5" type="ORF">HNR37_001809</name>
</gene>
<evidence type="ECO:0000256" key="3">
    <source>
        <dbReference type="SAM" id="MobiDB-lite"/>
    </source>
</evidence>
<comment type="caution">
    <text evidence="5">The sequence shown here is derived from an EMBL/GenBank/DDBJ whole genome shotgun (WGS) entry which is preliminary data.</text>
</comment>
<dbReference type="GO" id="GO:0003677">
    <property type="term" value="F:DNA binding"/>
    <property type="evidence" value="ECO:0007669"/>
    <property type="project" value="UniProtKB-UniRule"/>
</dbReference>
<dbReference type="SUPFAM" id="SSF46894">
    <property type="entry name" value="C-terminal effector domain of the bipartite response regulators"/>
    <property type="match status" value="1"/>
</dbReference>
<feature type="compositionally biased region" description="Polar residues" evidence="3">
    <location>
        <begin position="148"/>
        <end position="160"/>
    </location>
</feature>
<dbReference type="GO" id="GO:0000160">
    <property type="term" value="P:phosphorelay signal transduction system"/>
    <property type="evidence" value="ECO:0007669"/>
    <property type="project" value="InterPro"/>
</dbReference>
<dbReference type="InterPro" id="IPR036388">
    <property type="entry name" value="WH-like_DNA-bd_sf"/>
</dbReference>
<reference evidence="5 6" key="1">
    <citation type="submission" date="2020-08" db="EMBL/GenBank/DDBJ databases">
        <title>Genomic Encyclopedia of Type Strains, Phase IV (KMG-IV): sequencing the most valuable type-strain genomes for metagenomic binning, comparative biology and taxonomic classification.</title>
        <authorList>
            <person name="Goeker M."/>
        </authorList>
    </citation>
    <scope>NUCLEOTIDE SEQUENCE [LARGE SCALE GENOMIC DNA]</scope>
    <source>
        <strain evidence="5 6">DSM 22071</strain>
    </source>
</reference>
<dbReference type="Proteomes" id="UP000528322">
    <property type="component" value="Unassembled WGS sequence"/>
</dbReference>
<dbReference type="EMBL" id="JACHID010000011">
    <property type="protein sequence ID" value="MBB5022472.1"/>
    <property type="molecule type" value="Genomic_DNA"/>
</dbReference>
<dbReference type="SMART" id="SM00862">
    <property type="entry name" value="Trans_reg_C"/>
    <property type="match status" value="1"/>
</dbReference>
<keyword evidence="6" id="KW-1185">Reference proteome</keyword>
<dbReference type="InterPro" id="IPR001867">
    <property type="entry name" value="OmpR/PhoB-type_DNA-bd"/>
</dbReference>
<sequence>MLCSEIVVIDGTDTSRLDMLVKFLSKYGHRAYAATTLAEVDRVRDENKHISMAVLVSAPSNISMVQVYEHLQQHQPLPVICVLEETTDVDFLGEMDEVMGSGRNLGSFLPQLLQKIKNVSRKLRYGTDAVTSTATVASQAATVRGRHSTMSSRQQGPNSKQQDRTGPKVNRINTRSRNGEAPAVKEKRPQAEGESEPRQGKSGSSKDAAATTAPLYSSKGKSQRNKRQKQEKGTLNHSSDATKAAEKANDNTAPRSKARKGRLQPVEDIYFEDTKVTINRKTEQILVNDQQVNFTASEYILLRYLLENRNRLLSRDDIIQYSNAMSKDTSARSVDAAIRKIRRKIGDEAKEPTVIRTIWGKGYILEETAPDKVASN</sequence>
<dbReference type="Pfam" id="PF00486">
    <property type="entry name" value="Trans_reg_C"/>
    <property type="match status" value="1"/>
</dbReference>
<feature type="compositionally biased region" description="Basic and acidic residues" evidence="3">
    <location>
        <begin position="183"/>
        <end position="199"/>
    </location>
</feature>
<evidence type="ECO:0000256" key="1">
    <source>
        <dbReference type="ARBA" id="ARBA00023125"/>
    </source>
</evidence>
<evidence type="ECO:0000313" key="5">
    <source>
        <dbReference type="EMBL" id="MBB5022472.1"/>
    </source>
</evidence>
<evidence type="ECO:0000259" key="4">
    <source>
        <dbReference type="PROSITE" id="PS51755"/>
    </source>
</evidence>
<keyword evidence="1 2" id="KW-0238">DNA-binding</keyword>
<dbReference type="RefSeq" id="WP_183733038.1">
    <property type="nucleotide sequence ID" value="NZ_JACHID010000011.1"/>
</dbReference>
<evidence type="ECO:0000313" key="6">
    <source>
        <dbReference type="Proteomes" id="UP000528322"/>
    </source>
</evidence>
<accession>A0A7W8DHK6</accession>
<feature type="domain" description="OmpR/PhoB-type" evidence="4">
    <location>
        <begin position="266"/>
        <end position="367"/>
    </location>
</feature>
<dbReference type="InterPro" id="IPR016032">
    <property type="entry name" value="Sig_transdc_resp-reg_C-effctor"/>
</dbReference>
<dbReference type="Gene3D" id="1.10.10.10">
    <property type="entry name" value="Winged helix-like DNA-binding domain superfamily/Winged helix DNA-binding domain"/>
    <property type="match status" value="1"/>
</dbReference>
<dbReference type="PROSITE" id="PS51755">
    <property type="entry name" value="OMPR_PHOB"/>
    <property type="match status" value="1"/>
</dbReference>
<dbReference type="AlphaFoldDB" id="A0A7W8DHK6"/>
<dbReference type="CDD" id="cd00383">
    <property type="entry name" value="trans_reg_C"/>
    <property type="match status" value="1"/>
</dbReference>
<proteinExistence type="predicted"/>
<dbReference type="GO" id="GO:0006355">
    <property type="term" value="P:regulation of DNA-templated transcription"/>
    <property type="evidence" value="ECO:0007669"/>
    <property type="project" value="InterPro"/>
</dbReference>
<evidence type="ECO:0000256" key="2">
    <source>
        <dbReference type="PROSITE-ProRule" id="PRU01091"/>
    </source>
</evidence>
<name>A0A7W8DHK6_9BACT</name>